<feature type="transmembrane region" description="Helical" evidence="6">
    <location>
        <begin position="1572"/>
        <end position="1593"/>
    </location>
</feature>
<dbReference type="SUPFAM" id="SSF81321">
    <property type="entry name" value="Family A G protein-coupled receptor-like"/>
    <property type="match status" value="1"/>
</dbReference>
<dbReference type="InterPro" id="IPR001304">
    <property type="entry name" value="C-type_lectin-like"/>
</dbReference>
<dbReference type="InterPro" id="IPR000832">
    <property type="entry name" value="GPCR_2_secretin-like"/>
</dbReference>
<evidence type="ECO:0000256" key="4">
    <source>
        <dbReference type="ARBA" id="ARBA00023136"/>
    </source>
</evidence>
<dbReference type="InterPro" id="IPR046338">
    <property type="entry name" value="GAIN_dom_sf"/>
</dbReference>
<evidence type="ECO:0000256" key="3">
    <source>
        <dbReference type="ARBA" id="ARBA00022989"/>
    </source>
</evidence>
<dbReference type="PANTHER" id="PTHR47767">
    <property type="entry name" value="ADHESION G PROTEIN-COUPLED RECEPTOR G7"/>
    <property type="match status" value="1"/>
</dbReference>
<dbReference type="Gene3D" id="3.10.100.10">
    <property type="entry name" value="Mannose-Binding Protein A, subunit A"/>
    <property type="match status" value="2"/>
</dbReference>
<evidence type="ECO:0000259" key="7">
    <source>
        <dbReference type="PROSITE" id="PS50041"/>
    </source>
</evidence>
<dbReference type="InterPro" id="IPR016187">
    <property type="entry name" value="CTDL_fold"/>
</dbReference>
<feature type="transmembrane region" description="Helical" evidence="6">
    <location>
        <begin position="1410"/>
        <end position="1429"/>
    </location>
</feature>
<evidence type="ECO:0000259" key="8">
    <source>
        <dbReference type="PROSITE" id="PS50221"/>
    </source>
</evidence>
<keyword evidence="5" id="KW-1015">Disulfide bond</keyword>
<dbReference type="GO" id="GO:0007166">
    <property type="term" value="P:cell surface receptor signaling pathway"/>
    <property type="evidence" value="ECO:0007669"/>
    <property type="project" value="InterPro"/>
</dbReference>
<dbReference type="GO" id="GO:0004930">
    <property type="term" value="F:G protein-coupled receptor activity"/>
    <property type="evidence" value="ECO:0007669"/>
    <property type="project" value="InterPro"/>
</dbReference>
<dbReference type="InterPro" id="IPR016186">
    <property type="entry name" value="C-type_lectin-like/link_sf"/>
</dbReference>
<reference evidence="10" key="1">
    <citation type="submission" date="2019-09" db="EMBL/GenBank/DDBJ databases">
        <title>A methuselah-like receptor induces ROS generation and regulates intestinal microbiotic haemostasis in kuruma shrimp.</title>
        <authorList>
            <person name="Yang H.-T."/>
            <person name="He Z.-H."/>
            <person name="Zhao X.-F."/>
            <person name="Wang J.-X."/>
        </authorList>
    </citation>
    <scope>NUCLEOTIDE SEQUENCE</scope>
</reference>
<proteinExistence type="evidence at transcript level"/>
<dbReference type="Pfam" id="PF01825">
    <property type="entry name" value="GPS"/>
    <property type="match status" value="1"/>
</dbReference>
<sequence>MTYPAVVKSQSQTRGTRRTQAWLPKWTTLRRCYLFLWALSGLLGAPAEAVDTLLDADGSSWSPATTTTPAPLLECRATTKGDCLLRAPQPMTWSDAHAHCRSQDGFLPSKTHLDKPWPLRGSLTWTALAPLHGHYQWLSHCPANSTAPSQFVMWKERPELWSRDCSALNVSTGMFQLIQCSLRLPFVCVLSRPSFGADEIDYDDVELRVSGNVRGSHSWLKLDRQNYEPLTCVAVRKSTGIMLDPQPAVFWSKDGVYPGHCDNSIQPATVHDPTKSDSILPGISDKGVVSQGTVWCETWVPRSTSRITSNKVLVTLKDWLVLIFNAHVEEPPGRTVEAATKSLQAIFRPQFDNISNFIMDPISVVKRESLDGSKIFANYSFHLHIPKSELGFDDSRHFQTKSTTYTEIFMKNHRRGYLNSSHVAFPTFCLRHKEILKDGREIEWPFTEVGYVFPKNWKCRVKYGKLSPGVCMWNYTHGARIQFDPSECTWTDLCPEGYRTAAKNYCVSISTPNTWDIGFSATYKTSRENSVLDKTDFMKRISRRKSLYEVVQTLLNQSESGSKIWLPTRRKRLLSPLLFMGPNKTEFTLVPKKPISWESGHPRIDGECLALDTSRNSLQTLNCNAHLPFVAVVESNFLTERINRWPLLVKESKESPSCPPGWNTTVFKGKYETCFKLFTSNKNLTWPEAGQFCEDLEAQLPTPNVGFLDWVYRQHLFMNKVANVWMGVEWRNERLLYNGSEENLNWMADTDYSQPYGVLTQKGWKLQGRNEAKREILCQKISTPRIAMQLQVHEPKSIGSQTMCIDAEPQSLLVDGDYINPRCYVNGEFIHHERMEDSGCQYELKLSGQGYYQCQAWAHPPFSFVKSNVILHRDPATFTFVITLFQDKPYIPRRHDSSFLLTNRSNRDSDTCAEVFMANLRSTDLTDEFRFTDKNFFYFPSPAEMKLLHNFHLECEIKNTNKPIMTEKKLLKTLHEMLPLGKTFSDCTLLDLLSTQGCLRDVTEDFASGSPKQLTWPSTNGNAIVLPEQLCITAEGEPVTRECLGDFFVGYYWGPPSNNCTGDPSYITQELWKISINPQNLNESSTLTNLTANSTSLQPADIHFVAQTLDAFSKNEEISNFDLEDIVGIMNNVMAANETAFEPVQWKLNSSSTILEAFETMTFKVQLPRKKGDQAKNSSRELISVERLDLEINSTIIGYKTHQLVGRERHGETLMKGVNENELGDAEAAILLPSNLTFTVAGEMGQGRSLEIEEEKVQVTFAVYRNEKLFQENITNYTVNSHIIQATYRGKVVKGLQYPVKILFKPLKRGNDTKCVYWDFAKNDRKGGWSSDGCWPGEREENHDICYCNHLTCFAQLINYDENSSFEGPHAIILDIITITGCCLSVFGLLLVFTTFFLFKKWRRSLSNKILVNLSFSVFCSIVIFLAGIDQTWDVTLCRGVAVGLHYFILASFGWMLVEAVHQYLKFVKVVGTYIPRFLWKASVCAWGIPVLPILAVLVIDSSLYDYNIDKSNDVLICWMSVNAFKYAFLPPLALTMTVNLIMFSLIIHGAVCGRARVNSTMSERTLFMNQLRMAVCVFFLLGFTWIFGLLAIKEIRPVFSYLFCIFNTLQGFFIFLFHVCRERSARRMWRDFLSVLTKDPVSSSPGNSFNPVHSGHHRGHPDSVSFDKCGGILVLPRGPPIRSHLRSSHRTSLLSARTASTLIPSRASLNP</sequence>
<dbReference type="PANTHER" id="PTHR47767:SF1">
    <property type="entry name" value="ADHESION G PROTEIN-COUPLED RECEPTOR G7"/>
    <property type="match status" value="1"/>
</dbReference>
<feature type="transmembrane region" description="Helical" evidence="6">
    <location>
        <begin position="1478"/>
        <end position="1500"/>
    </location>
</feature>
<evidence type="ECO:0000256" key="2">
    <source>
        <dbReference type="ARBA" id="ARBA00022692"/>
    </source>
</evidence>
<evidence type="ECO:0000256" key="1">
    <source>
        <dbReference type="ARBA" id="ARBA00004141"/>
    </source>
</evidence>
<evidence type="ECO:0000313" key="10">
    <source>
        <dbReference type="EMBL" id="QPB73587.1"/>
    </source>
</evidence>
<dbReference type="PROSITE" id="PS50221">
    <property type="entry name" value="GAIN_B"/>
    <property type="match status" value="1"/>
</dbReference>
<dbReference type="InterPro" id="IPR000203">
    <property type="entry name" value="GPS"/>
</dbReference>
<evidence type="ECO:0000259" key="9">
    <source>
        <dbReference type="PROSITE" id="PS50261"/>
    </source>
</evidence>
<feature type="domain" description="G-protein coupled receptors family 2 profile 2" evidence="9">
    <location>
        <begin position="1374"/>
        <end position="1623"/>
    </location>
</feature>
<dbReference type="SUPFAM" id="SSF56436">
    <property type="entry name" value="C-type lectin-like"/>
    <property type="match status" value="2"/>
</dbReference>
<dbReference type="CDD" id="cd15040">
    <property type="entry name" value="7tmB2_Adhesion"/>
    <property type="match status" value="1"/>
</dbReference>
<keyword evidence="2 6" id="KW-0812">Transmembrane</keyword>
<keyword evidence="3 6" id="KW-1133">Transmembrane helix</keyword>
<comment type="subcellular location">
    <subcellularLocation>
        <location evidence="1">Membrane</location>
        <topology evidence="1">Multi-pass membrane protein</topology>
    </subcellularLocation>
</comment>
<accession>A0A7U3NV06</accession>
<dbReference type="PROSITE" id="PS50041">
    <property type="entry name" value="C_TYPE_LECTIN_2"/>
    <property type="match status" value="1"/>
</dbReference>
<dbReference type="InterPro" id="IPR017981">
    <property type="entry name" value="GPCR_2-like_7TM"/>
</dbReference>
<feature type="transmembrane region" description="Helical" evidence="6">
    <location>
        <begin position="1599"/>
        <end position="1621"/>
    </location>
</feature>
<dbReference type="EMBL" id="MN460799">
    <property type="protein sequence ID" value="QPB73587.1"/>
    <property type="molecule type" value="mRNA"/>
</dbReference>
<dbReference type="OrthoDB" id="10037534at2759"/>
<dbReference type="Gene3D" id="2.60.220.50">
    <property type="match status" value="1"/>
</dbReference>
<feature type="domain" description="GAIN-B" evidence="8">
    <location>
        <begin position="1179"/>
        <end position="1364"/>
    </location>
</feature>
<organism evidence="10">
    <name type="scientific">Penaeus japonicus</name>
    <name type="common">Kuruma prawn</name>
    <name type="synonym">Marsupenaeus japonicus</name>
    <dbReference type="NCBI Taxonomy" id="27405"/>
    <lineage>
        <taxon>Eukaryota</taxon>
        <taxon>Metazoa</taxon>
        <taxon>Ecdysozoa</taxon>
        <taxon>Arthropoda</taxon>
        <taxon>Crustacea</taxon>
        <taxon>Multicrustacea</taxon>
        <taxon>Malacostraca</taxon>
        <taxon>Eumalacostraca</taxon>
        <taxon>Eucarida</taxon>
        <taxon>Decapoda</taxon>
        <taxon>Dendrobranchiata</taxon>
        <taxon>Penaeoidea</taxon>
        <taxon>Penaeidae</taxon>
        <taxon>Penaeus</taxon>
    </lineage>
</organism>
<dbReference type="CDD" id="cd00037">
    <property type="entry name" value="CLECT"/>
    <property type="match status" value="1"/>
</dbReference>
<dbReference type="InterPro" id="IPR057244">
    <property type="entry name" value="GAIN_B"/>
</dbReference>
<evidence type="ECO:0000256" key="6">
    <source>
        <dbReference type="SAM" id="Phobius"/>
    </source>
</evidence>
<feature type="transmembrane region" description="Helical" evidence="6">
    <location>
        <begin position="1372"/>
        <end position="1398"/>
    </location>
</feature>
<dbReference type="PROSITE" id="PS50261">
    <property type="entry name" value="G_PROTEIN_RECEP_F2_4"/>
    <property type="match status" value="1"/>
</dbReference>
<evidence type="ECO:0000256" key="5">
    <source>
        <dbReference type="ARBA" id="ARBA00023157"/>
    </source>
</evidence>
<dbReference type="Gene3D" id="1.20.1070.10">
    <property type="entry name" value="Rhodopsin 7-helix transmembrane proteins"/>
    <property type="match status" value="1"/>
</dbReference>
<feature type="domain" description="C-type lectin" evidence="7">
    <location>
        <begin position="79"/>
        <end position="189"/>
    </location>
</feature>
<dbReference type="SMART" id="SM00303">
    <property type="entry name" value="GPS"/>
    <property type="match status" value="1"/>
</dbReference>
<dbReference type="InterPro" id="IPR053066">
    <property type="entry name" value="ADGR_G7"/>
</dbReference>
<name>A0A7U3NV06_PENJP</name>
<dbReference type="GO" id="GO:0016020">
    <property type="term" value="C:membrane"/>
    <property type="evidence" value="ECO:0007669"/>
    <property type="project" value="UniProtKB-SubCell"/>
</dbReference>
<keyword evidence="4 6" id="KW-0472">Membrane</keyword>
<protein>
    <submittedName>
        <fullName evidence="10">GPCR3</fullName>
    </submittedName>
</protein>
<dbReference type="PRINTS" id="PR00249">
    <property type="entry name" value="GPCRSECRETIN"/>
</dbReference>
<dbReference type="Pfam" id="PF00002">
    <property type="entry name" value="7tm_2"/>
    <property type="match status" value="1"/>
</dbReference>
<feature type="transmembrane region" description="Helical" evidence="6">
    <location>
        <begin position="1529"/>
        <end position="1552"/>
    </location>
</feature>
<feature type="transmembrane region" description="Helical" evidence="6">
    <location>
        <begin position="1441"/>
        <end position="1458"/>
    </location>
</feature>